<evidence type="ECO:0000259" key="13">
    <source>
        <dbReference type="PROSITE" id="PS50076"/>
    </source>
</evidence>
<evidence type="ECO:0000256" key="9">
    <source>
        <dbReference type="ARBA" id="ARBA00061004"/>
    </source>
</evidence>
<dbReference type="SUPFAM" id="SSF49493">
    <property type="entry name" value="HSP40/DnaJ peptide-binding domain"/>
    <property type="match status" value="2"/>
</dbReference>
<dbReference type="InterPro" id="IPR008971">
    <property type="entry name" value="HSP40/DnaJ_pept-bd"/>
</dbReference>
<dbReference type="GO" id="GO:0051082">
    <property type="term" value="F:unfolded protein binding"/>
    <property type="evidence" value="ECO:0007669"/>
    <property type="project" value="UniProtKB-UniRule"/>
</dbReference>
<dbReference type="Pfam" id="PF00684">
    <property type="entry name" value="DnaJ_CXXCXGXG"/>
    <property type="match status" value="1"/>
</dbReference>
<feature type="binding site" evidence="11">
    <location>
        <position position="197"/>
    </location>
    <ligand>
        <name>Zn(2+)</name>
        <dbReference type="ChEBI" id="CHEBI:29105"/>
        <label>2</label>
    </ligand>
</feature>
<dbReference type="CDD" id="cd10747">
    <property type="entry name" value="DnaJ_C"/>
    <property type="match status" value="1"/>
</dbReference>
<feature type="repeat" description="CXXCXGXG motif" evidence="11">
    <location>
        <begin position="162"/>
        <end position="169"/>
    </location>
</feature>
<evidence type="ECO:0000256" key="7">
    <source>
        <dbReference type="ARBA" id="ARBA00023016"/>
    </source>
</evidence>
<keyword evidence="6 11" id="KW-0862">Zinc</keyword>
<dbReference type="EMBL" id="NRHC01000016">
    <property type="protein sequence ID" value="RIY34184.1"/>
    <property type="molecule type" value="Genomic_DNA"/>
</dbReference>
<comment type="cofactor">
    <cofactor evidence="11">
        <name>Zn(2+)</name>
        <dbReference type="ChEBI" id="CHEBI:29105"/>
    </cofactor>
    <text evidence="11">Binds 2 Zn(2+) ions per monomer.</text>
</comment>
<evidence type="ECO:0000256" key="6">
    <source>
        <dbReference type="ARBA" id="ARBA00022833"/>
    </source>
</evidence>
<reference evidence="15 16" key="1">
    <citation type="submission" date="2017-08" db="EMBL/GenBank/DDBJ databases">
        <title>Reclassification of Bisgaard taxon 37 and 44.</title>
        <authorList>
            <person name="Christensen H."/>
        </authorList>
    </citation>
    <scope>NUCLEOTIDE SEQUENCE [LARGE SCALE GENOMIC DNA]</scope>
    <source>
        <strain evidence="15 16">B96_3</strain>
    </source>
</reference>
<dbReference type="GO" id="GO:0006260">
    <property type="term" value="P:DNA replication"/>
    <property type="evidence" value="ECO:0007669"/>
    <property type="project" value="UniProtKB-KW"/>
</dbReference>
<dbReference type="SUPFAM" id="SSF57938">
    <property type="entry name" value="DnaJ/Hsp40 cysteine-rich domain"/>
    <property type="match status" value="1"/>
</dbReference>
<dbReference type="PANTHER" id="PTHR43096:SF48">
    <property type="entry name" value="CHAPERONE PROTEIN DNAJ"/>
    <property type="match status" value="1"/>
</dbReference>
<evidence type="ECO:0000256" key="2">
    <source>
        <dbReference type="ARBA" id="ARBA00022705"/>
    </source>
</evidence>
<evidence type="ECO:0000313" key="15">
    <source>
        <dbReference type="EMBL" id="RIY34184.1"/>
    </source>
</evidence>
<dbReference type="SUPFAM" id="SSF46565">
    <property type="entry name" value="Chaperone J-domain"/>
    <property type="match status" value="1"/>
</dbReference>
<dbReference type="Proteomes" id="UP000265691">
    <property type="component" value="Unassembled WGS sequence"/>
</dbReference>
<evidence type="ECO:0000256" key="10">
    <source>
        <dbReference type="ARBA" id="ARBA00067609"/>
    </source>
</evidence>
<keyword evidence="8 11" id="KW-0143">Chaperone</keyword>
<feature type="repeat" description="CXXCXGXG motif" evidence="11">
    <location>
        <begin position="211"/>
        <end position="218"/>
    </location>
</feature>
<comment type="domain">
    <text evidence="11">The J domain is necessary and sufficient to stimulate DnaK ATPase activity. Zinc center 1 plays an important role in the autonomous, DnaK-independent chaperone activity of DnaJ. Zinc center 2 is essential for interaction with DnaK and for DnaJ activity.</text>
</comment>
<dbReference type="GO" id="GO:0042026">
    <property type="term" value="P:protein refolding"/>
    <property type="evidence" value="ECO:0007669"/>
    <property type="project" value="TreeGrafter"/>
</dbReference>
<comment type="function">
    <text evidence="11">Participates actively in the response to hyperosmotic and heat shock by preventing the aggregation of stress-denatured proteins and by disaggregating proteins, also in an autonomous, DnaK-independent fashion. Unfolded proteins bind initially to DnaJ; upon interaction with the DnaJ-bound protein, DnaK hydrolyzes its bound ATP, resulting in the formation of a stable complex. GrpE releases ADP from DnaK; ATP binding to DnaK triggers the release of the substrate protein, thus completing the reaction cycle. Several rounds of ATP-dependent interactions between DnaJ, DnaK and GrpE are required for fully efficient folding. Also involved, together with DnaK and GrpE, in the DNA replication of plasmids through activation of initiation proteins.</text>
</comment>
<feature type="binding site" evidence="11">
    <location>
        <position position="162"/>
    </location>
    <ligand>
        <name>Zn(2+)</name>
        <dbReference type="ChEBI" id="CHEBI:29105"/>
        <label>1</label>
    </ligand>
</feature>
<evidence type="ECO:0000256" key="3">
    <source>
        <dbReference type="ARBA" id="ARBA00022723"/>
    </source>
</evidence>
<keyword evidence="16" id="KW-1185">Reference proteome</keyword>
<proteinExistence type="inferred from homology"/>
<feature type="binding site" evidence="11">
    <location>
        <position position="214"/>
    </location>
    <ligand>
        <name>Zn(2+)</name>
        <dbReference type="ChEBI" id="CHEBI:29105"/>
        <label>1</label>
    </ligand>
</feature>
<dbReference type="Gene3D" id="2.10.230.10">
    <property type="entry name" value="Heat shock protein DnaJ, cysteine-rich domain"/>
    <property type="match status" value="1"/>
</dbReference>
<evidence type="ECO:0000256" key="5">
    <source>
        <dbReference type="ARBA" id="ARBA00022771"/>
    </source>
</evidence>
<dbReference type="InterPro" id="IPR012724">
    <property type="entry name" value="DnaJ"/>
</dbReference>
<evidence type="ECO:0000256" key="11">
    <source>
        <dbReference type="HAMAP-Rule" id="MF_01152"/>
    </source>
</evidence>
<comment type="subcellular location">
    <subcellularLocation>
        <location evidence="11">Cytoplasm</location>
    </subcellularLocation>
</comment>
<keyword evidence="3 11" id="KW-0479">Metal-binding</keyword>
<comment type="subunit">
    <text evidence="11">Homodimer.</text>
</comment>
<feature type="repeat" description="CXXCXGXG motif" evidence="11">
    <location>
        <begin position="179"/>
        <end position="186"/>
    </location>
</feature>
<dbReference type="RefSeq" id="WP_119524565.1">
    <property type="nucleotide sequence ID" value="NZ_NRHC01000016.1"/>
</dbReference>
<dbReference type="GO" id="GO:0005524">
    <property type="term" value="F:ATP binding"/>
    <property type="evidence" value="ECO:0007669"/>
    <property type="project" value="InterPro"/>
</dbReference>
<feature type="zinc finger region" description="CR-type" evidence="12">
    <location>
        <begin position="149"/>
        <end position="223"/>
    </location>
</feature>
<name>A0A3A1YDB8_9GAMM</name>
<dbReference type="HAMAP" id="MF_01152">
    <property type="entry name" value="DnaJ"/>
    <property type="match status" value="1"/>
</dbReference>
<organism evidence="15 16">
    <name type="scientific">Psittacicella hinzii</name>
    <dbReference type="NCBI Taxonomy" id="2028575"/>
    <lineage>
        <taxon>Bacteria</taxon>
        <taxon>Pseudomonadati</taxon>
        <taxon>Pseudomonadota</taxon>
        <taxon>Gammaproteobacteria</taxon>
        <taxon>Pasteurellales</taxon>
        <taxon>Psittacicellaceae</taxon>
        <taxon>Psittacicella</taxon>
    </lineage>
</organism>
<keyword evidence="5 11" id="KW-0863">Zinc-finger</keyword>
<dbReference type="SMART" id="SM00271">
    <property type="entry name" value="DnaJ"/>
    <property type="match status" value="1"/>
</dbReference>
<dbReference type="PANTHER" id="PTHR43096">
    <property type="entry name" value="DNAJ HOMOLOG 1, MITOCHONDRIAL-RELATED"/>
    <property type="match status" value="1"/>
</dbReference>
<keyword evidence="4 11" id="KW-0677">Repeat</keyword>
<dbReference type="InterPro" id="IPR002939">
    <property type="entry name" value="DnaJ_C"/>
</dbReference>
<dbReference type="GO" id="GO:0008270">
    <property type="term" value="F:zinc ion binding"/>
    <property type="evidence" value="ECO:0007669"/>
    <property type="project" value="UniProtKB-UniRule"/>
</dbReference>
<feature type="repeat" description="CXXCXGXG motif" evidence="11">
    <location>
        <begin position="197"/>
        <end position="204"/>
    </location>
</feature>
<gene>
    <name evidence="11" type="primary">dnaJ</name>
    <name evidence="15" type="ORF">CKF54_01770</name>
</gene>
<dbReference type="InterPro" id="IPR001623">
    <property type="entry name" value="DnaJ_domain"/>
</dbReference>
<dbReference type="AlphaFoldDB" id="A0A3A1YDB8"/>
<evidence type="ECO:0000256" key="1">
    <source>
        <dbReference type="ARBA" id="ARBA00022490"/>
    </source>
</evidence>
<evidence type="ECO:0000256" key="12">
    <source>
        <dbReference type="PROSITE-ProRule" id="PRU00546"/>
    </source>
</evidence>
<dbReference type="Gene3D" id="2.60.260.20">
    <property type="entry name" value="Urease metallochaperone UreE, N-terminal domain"/>
    <property type="match status" value="2"/>
</dbReference>
<dbReference type="Pfam" id="PF00226">
    <property type="entry name" value="DnaJ"/>
    <property type="match status" value="1"/>
</dbReference>
<dbReference type="InterPro" id="IPR036869">
    <property type="entry name" value="J_dom_sf"/>
</dbReference>
<dbReference type="GO" id="GO:0031072">
    <property type="term" value="F:heat shock protein binding"/>
    <property type="evidence" value="ECO:0007669"/>
    <property type="project" value="InterPro"/>
</dbReference>
<feature type="binding site" evidence="11">
    <location>
        <position position="200"/>
    </location>
    <ligand>
        <name>Zn(2+)</name>
        <dbReference type="ChEBI" id="CHEBI:29105"/>
        <label>2</label>
    </ligand>
</feature>
<feature type="domain" description="J" evidence="13">
    <location>
        <begin position="16"/>
        <end position="80"/>
    </location>
</feature>
<dbReference type="InterPro" id="IPR036410">
    <property type="entry name" value="HSP_DnaJ_Cys-rich_dom_sf"/>
</dbReference>
<feature type="binding site" evidence="11">
    <location>
        <position position="179"/>
    </location>
    <ligand>
        <name>Zn(2+)</name>
        <dbReference type="ChEBI" id="CHEBI:29105"/>
        <label>2</label>
    </ligand>
</feature>
<dbReference type="Pfam" id="PF01556">
    <property type="entry name" value="DnaJ_C"/>
    <property type="match status" value="1"/>
</dbReference>
<keyword evidence="1 11" id="KW-0963">Cytoplasm</keyword>
<accession>A0A3A1YDB8</accession>
<keyword evidence="2 11" id="KW-0235">DNA replication</keyword>
<feature type="binding site" evidence="11">
    <location>
        <position position="165"/>
    </location>
    <ligand>
        <name>Zn(2+)</name>
        <dbReference type="ChEBI" id="CHEBI:29105"/>
        <label>1</label>
    </ligand>
</feature>
<evidence type="ECO:0000256" key="4">
    <source>
        <dbReference type="ARBA" id="ARBA00022737"/>
    </source>
</evidence>
<comment type="similarity">
    <text evidence="9 11">Belongs to the DnaJ family.</text>
</comment>
<dbReference type="PROSITE" id="PS00636">
    <property type="entry name" value="DNAJ_1"/>
    <property type="match status" value="1"/>
</dbReference>
<keyword evidence="7 11" id="KW-0346">Stress response</keyword>
<dbReference type="GO" id="GO:0005737">
    <property type="term" value="C:cytoplasm"/>
    <property type="evidence" value="ECO:0007669"/>
    <property type="project" value="UniProtKB-SubCell"/>
</dbReference>
<dbReference type="PROSITE" id="PS51188">
    <property type="entry name" value="ZF_CR"/>
    <property type="match status" value="1"/>
</dbReference>
<feature type="domain" description="CR-type" evidence="14">
    <location>
        <begin position="149"/>
        <end position="223"/>
    </location>
</feature>
<comment type="caution">
    <text evidence="15">The sequence shown here is derived from an EMBL/GenBank/DDBJ whole genome shotgun (WGS) entry which is preliminary data.</text>
</comment>
<dbReference type="OrthoDB" id="9779889at2"/>
<evidence type="ECO:0000313" key="16">
    <source>
        <dbReference type="Proteomes" id="UP000265691"/>
    </source>
</evidence>
<evidence type="ECO:0000256" key="8">
    <source>
        <dbReference type="ARBA" id="ARBA00023186"/>
    </source>
</evidence>
<dbReference type="PRINTS" id="PR00625">
    <property type="entry name" value="JDOMAIN"/>
</dbReference>
<sequence length="393" mass="43202">MLVWAFSFVIKNLMSTYYDILGINKSASDRDIKKAYRKLSLQYHPDKNSSEEAAEKFKEINAAYEVLSNPEKRELYDSLGHENYIRSNGQGFGGSGFGGEGFGGFGGFEDIFSTFFNAGGANANQKSPVREGSDIAVDIQVSLEDIHFGKSIDITYYREKNCSTCKGTGSKDGTQAPACKKCHGSGTVQNFIFVQTCPDCRGTGRDLSNRCEVCHGNGTVQEKETISYDIKNINPQSTLRFKGLGNEAGAGSIPGNLFVHIHAKPHEVFDYDPRNSNLVLRYPIDFISATLGKKISVPTLDGIEEVLIPAGAENGQQILLKQKGLNVQRGRSDLVVILEVKSLKHLTKAQKEQLDKLLDTVDPTSQLDAEKGRNNKPSAVKLSKINSYINQKK</sequence>
<dbReference type="Gene3D" id="1.10.287.110">
    <property type="entry name" value="DnaJ domain"/>
    <property type="match status" value="1"/>
</dbReference>
<dbReference type="InterPro" id="IPR018253">
    <property type="entry name" value="DnaJ_domain_CS"/>
</dbReference>
<dbReference type="FunFam" id="1.10.287.110:FF:000031">
    <property type="entry name" value="Molecular chaperone DnaJ"/>
    <property type="match status" value="1"/>
</dbReference>
<feature type="binding site" evidence="11">
    <location>
        <position position="211"/>
    </location>
    <ligand>
        <name>Zn(2+)</name>
        <dbReference type="ChEBI" id="CHEBI:29105"/>
        <label>1</label>
    </ligand>
</feature>
<dbReference type="CDD" id="cd10719">
    <property type="entry name" value="DnaJ_zf"/>
    <property type="match status" value="1"/>
</dbReference>
<protein>
    <recommendedName>
        <fullName evidence="10 11">Chaperone protein DnaJ</fullName>
    </recommendedName>
</protein>
<feature type="binding site" evidence="11">
    <location>
        <position position="182"/>
    </location>
    <ligand>
        <name>Zn(2+)</name>
        <dbReference type="ChEBI" id="CHEBI:29105"/>
        <label>2</label>
    </ligand>
</feature>
<evidence type="ECO:0000259" key="14">
    <source>
        <dbReference type="PROSITE" id="PS51188"/>
    </source>
</evidence>
<dbReference type="CDD" id="cd06257">
    <property type="entry name" value="DnaJ"/>
    <property type="match status" value="1"/>
</dbReference>
<dbReference type="PROSITE" id="PS50076">
    <property type="entry name" value="DNAJ_2"/>
    <property type="match status" value="1"/>
</dbReference>
<dbReference type="GO" id="GO:0009408">
    <property type="term" value="P:response to heat"/>
    <property type="evidence" value="ECO:0007669"/>
    <property type="project" value="InterPro"/>
</dbReference>
<dbReference type="FunFam" id="2.10.230.10:FF:000002">
    <property type="entry name" value="Molecular chaperone DnaJ"/>
    <property type="match status" value="1"/>
</dbReference>
<dbReference type="InterPro" id="IPR001305">
    <property type="entry name" value="HSP_DnaJ_Cys-rich_dom"/>
</dbReference>